<organism evidence="1 2">
    <name type="scientific">Trichinella spiralis</name>
    <name type="common">Trichina worm</name>
    <dbReference type="NCBI Taxonomy" id="6334"/>
    <lineage>
        <taxon>Eukaryota</taxon>
        <taxon>Metazoa</taxon>
        <taxon>Ecdysozoa</taxon>
        <taxon>Nematoda</taxon>
        <taxon>Enoplea</taxon>
        <taxon>Dorylaimia</taxon>
        <taxon>Trichinellida</taxon>
        <taxon>Trichinellidae</taxon>
        <taxon>Trichinella</taxon>
    </lineage>
</organism>
<dbReference type="EMBL" id="JBEUSY010000461">
    <property type="protein sequence ID" value="KAL1231009.1"/>
    <property type="molecule type" value="Genomic_DNA"/>
</dbReference>
<proteinExistence type="predicted"/>
<gene>
    <name evidence="1" type="ORF">TSPI_03713</name>
</gene>
<reference evidence="1 2" key="1">
    <citation type="submission" date="2024-07" db="EMBL/GenBank/DDBJ databases">
        <title>Enhanced genomic and transcriptomic resources for Trichinella pseudospiralis and T. spiralis underpin the discovery of pronounced molecular differences between stages and species.</title>
        <authorList>
            <person name="Pasi K.K."/>
            <person name="La Rosa G."/>
            <person name="Gomez-Morales M.A."/>
            <person name="Tosini F."/>
            <person name="Sumanam S."/>
            <person name="Young N.D."/>
            <person name="Chang B.C."/>
            <person name="Robin G.B."/>
        </authorList>
    </citation>
    <scope>NUCLEOTIDE SEQUENCE [LARGE SCALE GENOMIC DNA]</scope>
    <source>
        <strain evidence="1">ISS534</strain>
    </source>
</reference>
<sequence length="105" mass="12291">MDGTFCAFSLQRRRQFLQRAKELDVCNIDMEASCFTAFCQRAKLTVSLILQLFITNYKRAIVNVVLMDRLAASDQPADRNQRDLLISWEERPFAVFDEYVKQFSN</sequence>
<evidence type="ECO:0000313" key="1">
    <source>
        <dbReference type="EMBL" id="KAL1231009.1"/>
    </source>
</evidence>
<protein>
    <submittedName>
        <fullName evidence="1">Uridine phosphorylase</fullName>
    </submittedName>
</protein>
<evidence type="ECO:0000313" key="2">
    <source>
        <dbReference type="Proteomes" id="UP001558632"/>
    </source>
</evidence>
<accession>A0ABR3K761</accession>
<comment type="caution">
    <text evidence="1">The sequence shown here is derived from an EMBL/GenBank/DDBJ whole genome shotgun (WGS) entry which is preliminary data.</text>
</comment>
<dbReference type="Proteomes" id="UP001558632">
    <property type="component" value="Unassembled WGS sequence"/>
</dbReference>
<dbReference type="InterPro" id="IPR035994">
    <property type="entry name" value="Nucleoside_phosphorylase_sf"/>
</dbReference>
<keyword evidence="2" id="KW-1185">Reference proteome</keyword>
<name>A0ABR3K761_TRISP</name>
<dbReference type="Gene3D" id="3.40.50.1580">
    <property type="entry name" value="Nucleoside phosphorylase domain"/>
    <property type="match status" value="1"/>
</dbReference>